<evidence type="ECO:0000313" key="5">
    <source>
        <dbReference type="Proteomes" id="UP000274429"/>
    </source>
</evidence>
<sequence>MSGWGALLSVALLLTTGTSCAPIQGIDDRVEVHCINEYRQYCQGKPNGLNDGCRECKCENGAVLCKKGGCRFFARPGQDVLDYCETVYQKNAQKLAAKRRELSGAETQNNATAKVSLKSNKFDELTDHEKVEAAAKLQKLMETYISNQPEGSTLGRVEKTPYQMNFKDTIVEEENEQKGGVVALKPTSLKESPFNRSVAPELSEAASQSGSAYLDNSNGDMVSNYDTTRTHVQKESHSRQKIPRKRSNQYDIDKHFGYASEFRIKSSPEYDNDGAVGDTTVNRPSSWPLHYERGSGHKGSTIDRSPEIASHGRNGLRNRDFIKNKLKQRESRSRLLAHTAHHAPISLPKHPAKKHARIMGLPQNWPQQDQDFWSKRLDAFGERYDFQPIHYYRGSKHIVGNKHQNHQRQWFASLQQPHYPSHRKSRLEKDAIFDVGPFPYNHDDAMKSANIMEQNVRRAHPDYVRLENNEVDNKEYQEELLNEITTLAALGNMAVNLLISESISKNNSQALKVRNTSEFNYIVAMIEENIQAIKVEVEKLSRQTAAERRKLLRDIPKRLKHLIDWTEKASTMLSNADQGDDAKSEQVNEILIVMEDISSDISAAIESDMDSADESHHIEGEEHLYYDDNTAEANEAALLEWKFTQCMMLCSRCFKTA</sequence>
<keyword evidence="1" id="KW-0175">Coiled coil</keyword>
<dbReference type="OrthoDB" id="6250612at2759"/>
<dbReference type="EMBL" id="UYWX01020296">
    <property type="protein sequence ID" value="VDM30421.1"/>
    <property type="molecule type" value="Genomic_DNA"/>
</dbReference>
<organism evidence="6">
    <name type="scientific">Hydatigena taeniaeformis</name>
    <name type="common">Feline tapeworm</name>
    <name type="synonym">Taenia taeniaeformis</name>
    <dbReference type="NCBI Taxonomy" id="6205"/>
    <lineage>
        <taxon>Eukaryota</taxon>
        <taxon>Metazoa</taxon>
        <taxon>Spiralia</taxon>
        <taxon>Lophotrochozoa</taxon>
        <taxon>Platyhelminthes</taxon>
        <taxon>Cestoda</taxon>
        <taxon>Eucestoda</taxon>
        <taxon>Cyclophyllidea</taxon>
        <taxon>Taeniidae</taxon>
        <taxon>Hydatigera</taxon>
    </lineage>
</organism>
<dbReference type="Proteomes" id="UP000274429">
    <property type="component" value="Unassembled WGS sequence"/>
</dbReference>
<feature type="compositionally biased region" description="Basic and acidic residues" evidence="2">
    <location>
        <begin position="228"/>
        <end position="238"/>
    </location>
</feature>
<feature type="coiled-coil region" evidence="1">
    <location>
        <begin position="523"/>
        <end position="550"/>
    </location>
</feature>
<evidence type="ECO:0000256" key="1">
    <source>
        <dbReference type="SAM" id="Coils"/>
    </source>
</evidence>
<dbReference type="WBParaSite" id="TTAC_0000625901-mRNA-1">
    <property type="protein sequence ID" value="TTAC_0000625901-mRNA-1"/>
    <property type="gene ID" value="TTAC_0000625901"/>
</dbReference>
<evidence type="ECO:0000313" key="4">
    <source>
        <dbReference type="EMBL" id="VDM30421.1"/>
    </source>
</evidence>
<accession>A0A0R3WZM4</accession>
<evidence type="ECO:0000313" key="6">
    <source>
        <dbReference type="WBParaSite" id="TTAC_0000625901-mRNA-1"/>
    </source>
</evidence>
<feature type="compositionally biased region" description="Basic and acidic residues" evidence="2">
    <location>
        <begin position="290"/>
        <end position="306"/>
    </location>
</feature>
<keyword evidence="5" id="KW-1185">Reference proteome</keyword>
<feature type="region of interest" description="Disordered" evidence="2">
    <location>
        <begin position="269"/>
        <end position="319"/>
    </location>
</feature>
<proteinExistence type="predicted"/>
<reference evidence="4 5" key="2">
    <citation type="submission" date="2018-11" db="EMBL/GenBank/DDBJ databases">
        <authorList>
            <consortium name="Pathogen Informatics"/>
        </authorList>
    </citation>
    <scope>NUCLEOTIDE SEQUENCE [LARGE SCALE GENOMIC DNA]</scope>
</reference>
<dbReference type="AlphaFoldDB" id="A0A0R3WZM4"/>
<protein>
    <submittedName>
        <fullName evidence="6">VWFC domain-containing protein</fullName>
    </submittedName>
</protein>
<feature type="chain" id="PRO_5043133114" evidence="3">
    <location>
        <begin position="21"/>
        <end position="657"/>
    </location>
</feature>
<evidence type="ECO:0000256" key="3">
    <source>
        <dbReference type="SAM" id="SignalP"/>
    </source>
</evidence>
<feature type="signal peptide" evidence="3">
    <location>
        <begin position="1"/>
        <end position="20"/>
    </location>
</feature>
<reference evidence="6" key="1">
    <citation type="submission" date="2017-02" db="UniProtKB">
        <authorList>
            <consortium name="WormBaseParasite"/>
        </authorList>
    </citation>
    <scope>IDENTIFICATION</scope>
</reference>
<keyword evidence="3" id="KW-0732">Signal</keyword>
<feature type="region of interest" description="Disordered" evidence="2">
    <location>
        <begin position="199"/>
        <end position="250"/>
    </location>
</feature>
<name>A0A0R3WZM4_HYDTA</name>
<feature type="compositionally biased region" description="Polar residues" evidence="2">
    <location>
        <begin position="205"/>
        <end position="227"/>
    </location>
</feature>
<evidence type="ECO:0000256" key="2">
    <source>
        <dbReference type="SAM" id="MobiDB-lite"/>
    </source>
</evidence>
<gene>
    <name evidence="4" type="ORF">TTAC_LOCUS6244</name>
</gene>